<dbReference type="RefSeq" id="WP_147664336.1">
    <property type="nucleotide sequence ID" value="NZ_CP042905.2"/>
</dbReference>
<dbReference type="PANTHER" id="PTHR42988">
    <property type="entry name" value="PHOSPHOHYDROLASE"/>
    <property type="match status" value="1"/>
</dbReference>
<evidence type="ECO:0000313" key="6">
    <source>
        <dbReference type="EMBL" id="QEE17443.1"/>
    </source>
</evidence>
<evidence type="ECO:0000256" key="2">
    <source>
        <dbReference type="ARBA" id="ARBA00022801"/>
    </source>
</evidence>
<sequence length="542" mass="62588">MTNNAIWENPKLLGIPPYKRYEMKLPQTARKGFHKRIILISDTHISTDNNPSLNSVMLRKGIEEIDRYKDVDYVIHLGDLTHDGTYLEYQQSLDLIRRLNKDNFYIIPGNHDARNVGDKLFEEFFGSRQFEIEDEDLYIFGVDSSLPDRNTGRIGKMAILRSEENFLAHQDKIKIFCFHHQLIPIPHTGRERSAVFDGGDALEMALRTNVDIILNGHRHITNIYSCSDGNSDLLIFNCGTLSANKTRYKEMFSYTVLDINEKTVKFTTKKLLDGSFLERWRYISQKYQQPQKISIKPINTLIHMGVVNFGEGLFLPDIFDDGCRQVKNYNPNLICMTGSLTGHNKVSEYQFSKEKLAAIECPMLLLPGFQDLQKYGWDRYAEFMGSLDPKYNSERLRVYGLNAIDQHLTDGAVGRSRMYEICKYFKETNDKKLNILACNHRFLPSPKLIFETILEDSGSVLKNFTNRENKIKLILMGRNNSSYSLQIEDTVLSYCGSFCSQNVVISNHHSFNVIKTYENGLTQVYEHCIETNSSKLLGQFWQ</sequence>
<protein>
    <submittedName>
        <fullName evidence="6">Metallophosphoesterase</fullName>
        <ecNumber evidence="6">3.1.-.-</ecNumber>
    </submittedName>
</protein>
<dbReference type="OrthoDB" id="7513at2157"/>
<keyword evidence="3" id="KW-0408">Iron</keyword>
<evidence type="ECO:0000313" key="7">
    <source>
        <dbReference type="Proteomes" id="UP000321408"/>
    </source>
</evidence>
<dbReference type="KEGG" id="psyt:DSAG12_03280"/>
<dbReference type="SUPFAM" id="SSF56300">
    <property type="entry name" value="Metallo-dependent phosphatases"/>
    <property type="match status" value="2"/>
</dbReference>
<keyword evidence="1" id="KW-0479">Metal-binding</keyword>
<keyword evidence="2 6" id="KW-0378">Hydrolase</keyword>
<dbReference type="GO" id="GO:0016787">
    <property type="term" value="F:hydrolase activity"/>
    <property type="evidence" value="ECO:0007669"/>
    <property type="project" value="UniProtKB-KW"/>
</dbReference>
<comment type="similarity">
    <text evidence="4">Belongs to the cyclic nucleotide phosphodiesterase class-III family.</text>
</comment>
<dbReference type="PANTHER" id="PTHR42988:SF2">
    <property type="entry name" value="CYCLIC NUCLEOTIDE PHOSPHODIESTERASE CBUA0032-RELATED"/>
    <property type="match status" value="1"/>
</dbReference>
<feature type="domain" description="Calcineurin-like phosphoesterase" evidence="5">
    <location>
        <begin position="36"/>
        <end position="220"/>
    </location>
</feature>
<dbReference type="EMBL" id="CP042905">
    <property type="protein sequence ID" value="QEE17443.1"/>
    <property type="molecule type" value="Genomic_DNA"/>
</dbReference>
<evidence type="ECO:0000256" key="1">
    <source>
        <dbReference type="ARBA" id="ARBA00022723"/>
    </source>
</evidence>
<dbReference type="Gene3D" id="3.60.21.10">
    <property type="match status" value="2"/>
</dbReference>
<dbReference type="GeneID" id="41331248"/>
<evidence type="ECO:0000256" key="4">
    <source>
        <dbReference type="ARBA" id="ARBA00025742"/>
    </source>
</evidence>
<dbReference type="Pfam" id="PF00149">
    <property type="entry name" value="Metallophos"/>
    <property type="match status" value="1"/>
</dbReference>
<dbReference type="Proteomes" id="UP000321408">
    <property type="component" value="Chromosome"/>
</dbReference>
<dbReference type="EC" id="3.1.-.-" evidence="6"/>
<proteinExistence type="inferred from homology"/>
<dbReference type="InterPro" id="IPR029052">
    <property type="entry name" value="Metallo-depent_PP-like"/>
</dbReference>
<dbReference type="AlphaFoldDB" id="A0A5B9DF83"/>
<dbReference type="InterPro" id="IPR050884">
    <property type="entry name" value="CNP_phosphodiesterase-III"/>
</dbReference>
<gene>
    <name evidence="6" type="ORF">DSAG12_03280</name>
</gene>
<reference evidence="6 7" key="2">
    <citation type="journal article" date="2024" name="Int. J. Syst. Evol. Microbiol.">
        <title>Promethearchaeum syntrophicum gen. nov., sp. nov., an anaerobic, obligately syntrophic archaeon, the first isolate of the lineage 'Asgard' archaea, and proposal of the new archaeal phylum Promethearchaeota phyl. nov. and kingdom Promethearchaeati regn. nov.</title>
        <authorList>
            <person name="Imachi H."/>
            <person name="Nobu M.K."/>
            <person name="Kato S."/>
            <person name="Takaki Y."/>
            <person name="Miyazaki M."/>
            <person name="Miyata M."/>
            <person name="Ogawara M."/>
            <person name="Saito Y."/>
            <person name="Sakai S."/>
            <person name="Tahara Y.O."/>
            <person name="Takano Y."/>
            <person name="Tasumi E."/>
            <person name="Uematsu K."/>
            <person name="Yoshimura T."/>
            <person name="Itoh T."/>
            <person name="Ohkuma M."/>
            <person name="Takai K."/>
        </authorList>
    </citation>
    <scope>NUCLEOTIDE SEQUENCE [LARGE SCALE GENOMIC DNA]</scope>
    <source>
        <strain evidence="6 7">MK-D1</strain>
    </source>
</reference>
<dbReference type="InterPro" id="IPR004843">
    <property type="entry name" value="Calcineurin-like_PHP"/>
</dbReference>
<name>A0A5B9DF83_9ARCH</name>
<organism evidence="6 7">
    <name type="scientific">Promethearchaeum syntrophicum</name>
    <dbReference type="NCBI Taxonomy" id="2594042"/>
    <lineage>
        <taxon>Archaea</taxon>
        <taxon>Promethearchaeati</taxon>
        <taxon>Promethearchaeota</taxon>
        <taxon>Promethearchaeia</taxon>
        <taxon>Promethearchaeales</taxon>
        <taxon>Promethearchaeaceae</taxon>
        <taxon>Promethearchaeum</taxon>
    </lineage>
</organism>
<evidence type="ECO:0000256" key="3">
    <source>
        <dbReference type="ARBA" id="ARBA00023004"/>
    </source>
</evidence>
<dbReference type="GO" id="GO:0046872">
    <property type="term" value="F:metal ion binding"/>
    <property type="evidence" value="ECO:0007669"/>
    <property type="project" value="UniProtKB-KW"/>
</dbReference>
<accession>A0A5B9DF83</accession>
<reference evidence="6 7" key="1">
    <citation type="journal article" date="2020" name="Nature">
        <title>Isolation of an archaeon at the prokaryote-eukaryote interface.</title>
        <authorList>
            <person name="Imachi H."/>
            <person name="Nobu M.K."/>
            <person name="Nakahara N."/>
            <person name="Morono Y."/>
            <person name="Ogawara M."/>
            <person name="Takaki Y."/>
            <person name="Takano Y."/>
            <person name="Uematsu K."/>
            <person name="Ikuta T."/>
            <person name="Ito M."/>
            <person name="Matsui Y."/>
            <person name="Miyazaki M."/>
            <person name="Murata K."/>
            <person name="Saito Y."/>
            <person name="Sakai S."/>
            <person name="Song C."/>
            <person name="Tasumi E."/>
            <person name="Yamanaka Y."/>
            <person name="Yamaguchi T."/>
            <person name="Kamagata Y."/>
            <person name="Tamaki H."/>
            <person name="Takai K."/>
        </authorList>
    </citation>
    <scope>NUCLEOTIDE SEQUENCE [LARGE SCALE GENOMIC DNA]</scope>
    <source>
        <strain evidence="6 7">MK-D1</strain>
    </source>
</reference>
<keyword evidence="7" id="KW-1185">Reference proteome</keyword>
<evidence type="ECO:0000259" key="5">
    <source>
        <dbReference type="Pfam" id="PF00149"/>
    </source>
</evidence>